<sequence length="587" mass="64827">MPRNGSENRDPASPPLSPKRSFAHDEDDFDVDIDPKRRHVHAEGANPKRSPLGQSSHSSIINTIDIVFLPPESLSASDLDNKPNRQPRWSKLVTQHLRGSVSVSDFQPLRVEQKQKSIGRSKGTDVNVSSDQTYSWPPPAGLDATAPPFQQIVYETSSAWPPSSSTSQRASGSSERHKSSGRSSSSAEHFTQPIRSRSNSLPFIYRPPDDLWRTVPLDNKPRRSLFVKVAEPLQTNKSPTVTEPDSVGYDMLPPGLPLPPHIQRRKTLDSGIGAASSSLASGSQPLGRVEQAKVMAPIGAERSRVVPMTLQKSRAASVPAPSSSTSNSDHTSSSLSSFTSSSTWSDTSARSPKQRPSNLYDQSTTLLFGDVWSSPGSLKAVRESRISKPDFNHLLLQAMTNKWATKVISPLSPLRYPIPDYKLTANRDYLIRTPSLANRPSARYYPSPLSNRSRSVCELYQPRDLEATCTHCQQCKRDTIRKKLLVSNHQSQPPKRKAWRGSSYDTPITLEEAPDDGEHGSEDTLWHELAVAASSELLPPTGFNEASGSPHVHDLHDFDEHDYPEIPDEESSSDGEVEDDKQKKIFV</sequence>
<proteinExistence type="predicted"/>
<evidence type="ECO:0000313" key="1">
    <source>
        <dbReference type="EMBL" id="KAH7912791.1"/>
    </source>
</evidence>
<evidence type="ECO:0000313" key="2">
    <source>
        <dbReference type="Proteomes" id="UP000790377"/>
    </source>
</evidence>
<reference evidence="1" key="1">
    <citation type="journal article" date="2021" name="New Phytol.">
        <title>Evolutionary innovations through gain and loss of genes in the ectomycorrhizal Boletales.</title>
        <authorList>
            <person name="Wu G."/>
            <person name="Miyauchi S."/>
            <person name="Morin E."/>
            <person name="Kuo A."/>
            <person name="Drula E."/>
            <person name="Varga T."/>
            <person name="Kohler A."/>
            <person name="Feng B."/>
            <person name="Cao Y."/>
            <person name="Lipzen A."/>
            <person name="Daum C."/>
            <person name="Hundley H."/>
            <person name="Pangilinan J."/>
            <person name="Johnson J."/>
            <person name="Barry K."/>
            <person name="LaButti K."/>
            <person name="Ng V."/>
            <person name="Ahrendt S."/>
            <person name="Min B."/>
            <person name="Choi I.G."/>
            <person name="Park H."/>
            <person name="Plett J.M."/>
            <person name="Magnuson J."/>
            <person name="Spatafora J.W."/>
            <person name="Nagy L.G."/>
            <person name="Henrissat B."/>
            <person name="Grigoriev I.V."/>
            <person name="Yang Z.L."/>
            <person name="Xu J."/>
            <person name="Martin F.M."/>
        </authorList>
    </citation>
    <scope>NUCLEOTIDE SEQUENCE</scope>
    <source>
        <strain evidence="1">ATCC 28755</strain>
    </source>
</reference>
<accession>A0ACB8AHI1</accession>
<gene>
    <name evidence="1" type="ORF">BJ138DRAFT_1003724</name>
</gene>
<dbReference type="Proteomes" id="UP000790377">
    <property type="component" value="Unassembled WGS sequence"/>
</dbReference>
<name>A0ACB8AHI1_9AGAM</name>
<comment type="caution">
    <text evidence="1">The sequence shown here is derived from an EMBL/GenBank/DDBJ whole genome shotgun (WGS) entry which is preliminary data.</text>
</comment>
<keyword evidence="2" id="KW-1185">Reference proteome</keyword>
<protein>
    <submittedName>
        <fullName evidence="1">Uncharacterized protein</fullName>
    </submittedName>
</protein>
<organism evidence="1 2">
    <name type="scientific">Hygrophoropsis aurantiaca</name>
    <dbReference type="NCBI Taxonomy" id="72124"/>
    <lineage>
        <taxon>Eukaryota</taxon>
        <taxon>Fungi</taxon>
        <taxon>Dikarya</taxon>
        <taxon>Basidiomycota</taxon>
        <taxon>Agaricomycotina</taxon>
        <taxon>Agaricomycetes</taxon>
        <taxon>Agaricomycetidae</taxon>
        <taxon>Boletales</taxon>
        <taxon>Coniophorineae</taxon>
        <taxon>Hygrophoropsidaceae</taxon>
        <taxon>Hygrophoropsis</taxon>
    </lineage>
</organism>
<dbReference type="EMBL" id="MU267643">
    <property type="protein sequence ID" value="KAH7912791.1"/>
    <property type="molecule type" value="Genomic_DNA"/>
</dbReference>